<dbReference type="SUPFAM" id="SSF51905">
    <property type="entry name" value="FAD/NAD(P)-binding domain"/>
    <property type="match status" value="1"/>
</dbReference>
<reference evidence="5" key="2">
    <citation type="journal article" date="2021" name="PeerJ">
        <title>Extensive microbial diversity within the chicken gut microbiome revealed by metagenomics and culture.</title>
        <authorList>
            <person name="Gilroy R."/>
            <person name="Ravi A."/>
            <person name="Getino M."/>
            <person name="Pursley I."/>
            <person name="Horton D.L."/>
            <person name="Alikhan N.F."/>
            <person name="Baker D."/>
            <person name="Gharbi K."/>
            <person name="Hall N."/>
            <person name="Watson M."/>
            <person name="Adriaenssens E.M."/>
            <person name="Foster-Nyarko E."/>
            <person name="Jarju S."/>
            <person name="Secka A."/>
            <person name="Antonio M."/>
            <person name="Oren A."/>
            <person name="Chaudhuri R.R."/>
            <person name="La Ragione R."/>
            <person name="Hildebrand F."/>
            <person name="Pallen M.J."/>
        </authorList>
    </citation>
    <scope>NUCLEOTIDE SEQUENCE</scope>
    <source>
        <strain evidence="5">B1-20833</strain>
    </source>
</reference>
<dbReference type="InterPro" id="IPR055178">
    <property type="entry name" value="RsdA/BaiN/AoA(So)-like_dom"/>
</dbReference>
<evidence type="ECO:0000259" key="4">
    <source>
        <dbReference type="Pfam" id="PF22780"/>
    </source>
</evidence>
<dbReference type="SUPFAM" id="SSF160996">
    <property type="entry name" value="HI0933 insert domain-like"/>
    <property type="match status" value="1"/>
</dbReference>
<evidence type="ECO:0000313" key="6">
    <source>
        <dbReference type="Proteomes" id="UP000823661"/>
    </source>
</evidence>
<evidence type="ECO:0000256" key="2">
    <source>
        <dbReference type="SAM" id="Phobius"/>
    </source>
</evidence>
<dbReference type="Proteomes" id="UP000823661">
    <property type="component" value="Unassembled WGS sequence"/>
</dbReference>
<accession>A0A9D9HHT2</accession>
<gene>
    <name evidence="5" type="ORF">IAC06_02875</name>
</gene>
<dbReference type="InterPro" id="IPR036188">
    <property type="entry name" value="FAD/NAD-bd_sf"/>
</dbReference>
<comment type="caution">
    <text evidence="5">The sequence shown here is derived from an EMBL/GenBank/DDBJ whole genome shotgun (WGS) entry which is preliminary data.</text>
</comment>
<keyword evidence="2" id="KW-1133">Transmembrane helix</keyword>
<dbReference type="Gene3D" id="3.50.50.60">
    <property type="entry name" value="FAD/NAD(P)-binding domain"/>
    <property type="match status" value="2"/>
</dbReference>
<dbReference type="EMBL" id="JADIMI010000022">
    <property type="protein sequence ID" value="MBO8451814.1"/>
    <property type="molecule type" value="Genomic_DNA"/>
</dbReference>
<proteinExistence type="predicted"/>
<dbReference type="Pfam" id="PF03486">
    <property type="entry name" value="HI0933_like"/>
    <property type="match status" value="1"/>
</dbReference>
<dbReference type="InterPro" id="IPR004792">
    <property type="entry name" value="BaiN-like"/>
</dbReference>
<feature type="domain" description="RsdA/BaiN/AoA(So)-like insert" evidence="4">
    <location>
        <begin position="270"/>
        <end position="415"/>
    </location>
</feature>
<feature type="region of interest" description="Disordered" evidence="1">
    <location>
        <begin position="236"/>
        <end position="258"/>
    </location>
</feature>
<name>A0A9D9HHT2_9BACT</name>
<sequence>MKYSDIIIIGGGAAGLMAAIGAGSAMPSAGKGRQQRVTVLEKMPRPGRKIMITGKGRCNFTNVKSWNEFSSHIHPAPGLLKPAFYSLTPEKLSEMFVQAGLETVVERGDRAFPASHRAADVVDTLTSMARKAGADIICGKETVTIRPPENHTADNGGQVTDTDGRGSEETLFRIECADGSSYCCRRLIIATGGLSYPASGSTGDGLMWARQNGLAVRPTFPSLTAIVPDGYKATHISRGRKSHGPVAENPAGRQMRGHIDRSTPLSARGRALAGICLKNTGLTVKVDGCTVCDEFGDIEFTDGGLEGPLGFRVSRKCVNAIINGSKVSVCIDLKPAVSLEELEARISRLQQEIAKDRRSTGKDNREKFMILLGRLMPRELTAAFLLCNQGVDTESLARTLKCWKMDIAGYVGYERCVITAGGIDASEIVSRTMECRKIPGLYFAGEILDLDGDTGGYNLHIAFATGCLAGQSAAGSISQDRAFPSPQA</sequence>
<dbReference type="Pfam" id="PF22780">
    <property type="entry name" value="HI0933_like_1st"/>
    <property type="match status" value="1"/>
</dbReference>
<evidence type="ECO:0000259" key="3">
    <source>
        <dbReference type="Pfam" id="PF03486"/>
    </source>
</evidence>
<dbReference type="PANTHER" id="PTHR42887:SF2">
    <property type="entry name" value="OS12G0638800 PROTEIN"/>
    <property type="match status" value="1"/>
</dbReference>
<keyword evidence="2" id="KW-0472">Membrane</keyword>
<organism evidence="5 6">
    <name type="scientific">Candidatus Cryptobacteroides intestinavium</name>
    <dbReference type="NCBI Taxonomy" id="2840766"/>
    <lineage>
        <taxon>Bacteria</taxon>
        <taxon>Pseudomonadati</taxon>
        <taxon>Bacteroidota</taxon>
        <taxon>Bacteroidia</taxon>
        <taxon>Bacteroidales</taxon>
        <taxon>Candidatus Cryptobacteroides</taxon>
    </lineage>
</organism>
<protein>
    <submittedName>
        <fullName evidence="5">NAD(P)/FAD-dependent oxidoreductase</fullName>
    </submittedName>
</protein>
<feature type="transmembrane region" description="Helical" evidence="2">
    <location>
        <begin position="6"/>
        <end position="26"/>
    </location>
</feature>
<evidence type="ECO:0000256" key="1">
    <source>
        <dbReference type="SAM" id="MobiDB-lite"/>
    </source>
</evidence>
<dbReference type="InterPro" id="IPR057661">
    <property type="entry name" value="RsdA/BaiN/AoA(So)_Rossmann"/>
</dbReference>
<reference evidence="5" key="1">
    <citation type="submission" date="2020-10" db="EMBL/GenBank/DDBJ databases">
        <authorList>
            <person name="Gilroy R."/>
        </authorList>
    </citation>
    <scope>NUCLEOTIDE SEQUENCE</scope>
    <source>
        <strain evidence="5">B1-20833</strain>
    </source>
</reference>
<dbReference type="PANTHER" id="PTHR42887">
    <property type="entry name" value="OS12G0638800 PROTEIN"/>
    <property type="match status" value="1"/>
</dbReference>
<feature type="domain" description="RsdA/BaiN/AoA(So)-like Rossmann fold-like" evidence="3">
    <location>
        <begin position="5"/>
        <end position="471"/>
    </location>
</feature>
<evidence type="ECO:0000313" key="5">
    <source>
        <dbReference type="EMBL" id="MBO8451814.1"/>
    </source>
</evidence>
<dbReference type="AlphaFoldDB" id="A0A9D9HHT2"/>
<keyword evidence="2" id="KW-0812">Transmembrane</keyword>